<dbReference type="PROSITE" id="PS51012">
    <property type="entry name" value="ABC_TM2"/>
    <property type="match status" value="1"/>
</dbReference>
<dbReference type="InterPro" id="IPR047817">
    <property type="entry name" value="ABC2_TM_bact-type"/>
</dbReference>
<feature type="transmembrane region" description="Helical" evidence="5">
    <location>
        <begin position="171"/>
        <end position="191"/>
    </location>
</feature>
<dbReference type="GO" id="GO:0140359">
    <property type="term" value="F:ABC-type transporter activity"/>
    <property type="evidence" value="ECO:0007669"/>
    <property type="project" value="InterPro"/>
</dbReference>
<keyword evidence="3 5" id="KW-1133">Transmembrane helix</keyword>
<dbReference type="AlphaFoldDB" id="A0A1G2KVF7"/>
<organism evidence="7 8">
    <name type="scientific">Candidatus Sungbacteria bacterium RIFCSPHIGHO2_02_FULL_51_29</name>
    <dbReference type="NCBI Taxonomy" id="1802273"/>
    <lineage>
        <taxon>Bacteria</taxon>
        <taxon>Candidatus Sungiibacteriota</taxon>
    </lineage>
</organism>
<evidence type="ECO:0000259" key="6">
    <source>
        <dbReference type="PROSITE" id="PS51012"/>
    </source>
</evidence>
<comment type="similarity">
    <text evidence="5">Belongs to the ABC-2 integral membrane protein family.</text>
</comment>
<comment type="subcellular location">
    <subcellularLocation>
        <location evidence="5">Cell membrane</location>
        <topology evidence="5">Multi-pass membrane protein</topology>
    </subcellularLocation>
    <subcellularLocation>
        <location evidence="1">Membrane</location>
        <topology evidence="1">Multi-pass membrane protein</topology>
    </subcellularLocation>
</comment>
<gene>
    <name evidence="7" type="ORF">A3C16_01770</name>
</gene>
<dbReference type="InterPro" id="IPR051784">
    <property type="entry name" value="Nod_factor_ABC_transporter"/>
</dbReference>
<reference evidence="7 8" key="1">
    <citation type="journal article" date="2016" name="Nat. Commun.">
        <title>Thousands of microbial genomes shed light on interconnected biogeochemical processes in an aquifer system.</title>
        <authorList>
            <person name="Anantharaman K."/>
            <person name="Brown C.T."/>
            <person name="Hug L.A."/>
            <person name="Sharon I."/>
            <person name="Castelle C.J."/>
            <person name="Probst A.J."/>
            <person name="Thomas B.C."/>
            <person name="Singh A."/>
            <person name="Wilkins M.J."/>
            <person name="Karaoz U."/>
            <person name="Brodie E.L."/>
            <person name="Williams K.H."/>
            <person name="Hubbard S.S."/>
            <person name="Banfield J.F."/>
        </authorList>
    </citation>
    <scope>NUCLEOTIDE SEQUENCE [LARGE SCALE GENOMIC DNA]</scope>
</reference>
<keyword evidence="2 5" id="KW-0812">Transmembrane</keyword>
<evidence type="ECO:0000313" key="8">
    <source>
        <dbReference type="Proteomes" id="UP000177811"/>
    </source>
</evidence>
<evidence type="ECO:0000256" key="5">
    <source>
        <dbReference type="RuleBase" id="RU361157"/>
    </source>
</evidence>
<feature type="transmembrane region" description="Helical" evidence="5">
    <location>
        <begin position="53"/>
        <end position="70"/>
    </location>
</feature>
<dbReference type="PRINTS" id="PR00164">
    <property type="entry name" value="ABC2TRNSPORT"/>
</dbReference>
<protein>
    <recommendedName>
        <fullName evidence="5">Transport permease protein</fullName>
    </recommendedName>
</protein>
<dbReference type="GO" id="GO:0043190">
    <property type="term" value="C:ATP-binding cassette (ABC) transporter complex"/>
    <property type="evidence" value="ECO:0007669"/>
    <property type="project" value="InterPro"/>
</dbReference>
<keyword evidence="4 5" id="KW-0472">Membrane</keyword>
<keyword evidence="5" id="KW-1003">Cell membrane</keyword>
<dbReference type="InterPro" id="IPR013525">
    <property type="entry name" value="ABC2_TM"/>
</dbReference>
<name>A0A1G2KVF7_9BACT</name>
<comment type="caution">
    <text evidence="7">The sequence shown here is derived from an EMBL/GenBank/DDBJ whole genome shotgun (WGS) entry which is preliminary data.</text>
</comment>
<dbReference type="PANTHER" id="PTHR43229:SF2">
    <property type="entry name" value="NODULATION PROTEIN J"/>
    <property type="match status" value="1"/>
</dbReference>
<feature type="transmembrane region" description="Helical" evidence="5">
    <location>
        <begin position="102"/>
        <end position="127"/>
    </location>
</feature>
<keyword evidence="5" id="KW-0813">Transport</keyword>
<evidence type="ECO:0000256" key="1">
    <source>
        <dbReference type="ARBA" id="ARBA00004141"/>
    </source>
</evidence>
<dbReference type="Pfam" id="PF01061">
    <property type="entry name" value="ABC2_membrane"/>
    <property type="match status" value="1"/>
</dbReference>
<feature type="transmembrane region" description="Helical" evidence="5">
    <location>
        <begin position="21"/>
        <end position="41"/>
    </location>
</feature>
<sequence>MNVTRSYAIFLRQVYLLRSNTSRWVMIFFWSIADLLIWGLLTKYLNTVGGAKFNFITVLIGAVIFAHLVSRTQVGISVAQLEDVWARNLVNFFAAPLQLGEYILGLALTSLLTTCISLFVMATLAWFLFYYNIFQFGFLLLPYVLILVLFGIALGLLAITVITRFGPAAETFAWIIPTAISPFSGVFYPIATLPDSIQFIAYAIPSSYVFEGMRGVVLTGTFSMWHMVVGLGLAVLYGVLGYALLRYYFRQAVKRGLLIRFLTDAW</sequence>
<evidence type="ECO:0000256" key="2">
    <source>
        <dbReference type="ARBA" id="ARBA00022692"/>
    </source>
</evidence>
<feature type="transmembrane region" description="Helical" evidence="5">
    <location>
        <begin position="224"/>
        <end position="245"/>
    </location>
</feature>
<evidence type="ECO:0000256" key="3">
    <source>
        <dbReference type="ARBA" id="ARBA00022989"/>
    </source>
</evidence>
<proteinExistence type="inferred from homology"/>
<evidence type="ECO:0000313" key="7">
    <source>
        <dbReference type="EMBL" id="OHA03154.1"/>
    </source>
</evidence>
<evidence type="ECO:0000256" key="4">
    <source>
        <dbReference type="ARBA" id="ARBA00023136"/>
    </source>
</evidence>
<accession>A0A1G2KVF7</accession>
<dbReference type="Proteomes" id="UP000177811">
    <property type="component" value="Unassembled WGS sequence"/>
</dbReference>
<dbReference type="InterPro" id="IPR000412">
    <property type="entry name" value="ABC_2_transport"/>
</dbReference>
<feature type="domain" description="ABC transmembrane type-2" evidence="6">
    <location>
        <begin position="25"/>
        <end position="248"/>
    </location>
</feature>
<feature type="transmembrane region" description="Helical" evidence="5">
    <location>
        <begin position="133"/>
        <end position="159"/>
    </location>
</feature>
<dbReference type="EMBL" id="MHQL01000020">
    <property type="protein sequence ID" value="OHA03154.1"/>
    <property type="molecule type" value="Genomic_DNA"/>
</dbReference>
<dbReference type="PANTHER" id="PTHR43229">
    <property type="entry name" value="NODULATION PROTEIN J"/>
    <property type="match status" value="1"/>
</dbReference>